<dbReference type="EMBL" id="CAJNOK010027480">
    <property type="protein sequence ID" value="CAF1420846.1"/>
    <property type="molecule type" value="Genomic_DNA"/>
</dbReference>
<dbReference type="Proteomes" id="UP000682733">
    <property type="component" value="Unassembled WGS sequence"/>
</dbReference>
<dbReference type="SMART" id="SM00327">
    <property type="entry name" value="VWA"/>
    <property type="match status" value="1"/>
</dbReference>
<protein>
    <recommendedName>
        <fullName evidence="1">VWFA domain-containing protein</fullName>
    </recommendedName>
</protein>
<name>A0A8S2SG88_9BILA</name>
<evidence type="ECO:0000313" key="3">
    <source>
        <dbReference type="EMBL" id="CAF4221467.1"/>
    </source>
</evidence>
<dbReference type="EMBL" id="CAJOBA010049226">
    <property type="protein sequence ID" value="CAF4221467.1"/>
    <property type="molecule type" value="Genomic_DNA"/>
</dbReference>
<reference evidence="3" key="1">
    <citation type="submission" date="2021-02" db="EMBL/GenBank/DDBJ databases">
        <authorList>
            <person name="Nowell W R."/>
        </authorList>
    </citation>
    <scope>NUCLEOTIDE SEQUENCE</scope>
</reference>
<dbReference type="InterPro" id="IPR036465">
    <property type="entry name" value="vWFA_dom_sf"/>
</dbReference>
<dbReference type="Gene3D" id="3.40.50.410">
    <property type="entry name" value="von Willebrand factor, type A domain"/>
    <property type="match status" value="2"/>
</dbReference>
<dbReference type="Proteomes" id="UP000677228">
    <property type="component" value="Unassembled WGS sequence"/>
</dbReference>
<dbReference type="SUPFAM" id="SSF53300">
    <property type="entry name" value="vWA-like"/>
    <property type="match status" value="1"/>
</dbReference>
<feature type="domain" description="VWFA" evidence="1">
    <location>
        <begin position="18"/>
        <end position="206"/>
    </location>
</feature>
<accession>A0A8S2SG88</accession>
<evidence type="ECO:0000313" key="2">
    <source>
        <dbReference type="EMBL" id="CAF1420846.1"/>
    </source>
</evidence>
<organism evidence="3 4">
    <name type="scientific">Didymodactylos carnosus</name>
    <dbReference type="NCBI Taxonomy" id="1234261"/>
    <lineage>
        <taxon>Eukaryota</taxon>
        <taxon>Metazoa</taxon>
        <taxon>Spiralia</taxon>
        <taxon>Gnathifera</taxon>
        <taxon>Rotifera</taxon>
        <taxon>Eurotatoria</taxon>
        <taxon>Bdelloidea</taxon>
        <taxon>Philodinida</taxon>
        <taxon>Philodinidae</taxon>
        <taxon>Didymodactylos</taxon>
    </lineage>
</organism>
<dbReference type="InterPro" id="IPR002035">
    <property type="entry name" value="VWF_A"/>
</dbReference>
<evidence type="ECO:0000259" key="1">
    <source>
        <dbReference type="SMART" id="SM00327"/>
    </source>
</evidence>
<dbReference type="AlphaFoldDB" id="A0A8S2SG88"/>
<sequence>MLITYRITKYDGINERKQLNLVVVLDVSGSMSEHFSSPSTNGLESTKTQDLSSLRKIDVAKQVVKQLINNLKPNEQFGLVLFNSSANLLQPLCKQMVGQIWSVAWKWLFKCFLIREHEIIGDEHHLNRILFLTDAQPNVGGGKESLIDSAVQASKLNIFVTYVGVGLDFNSELVYQLTKTRGSNYYSVHSNEQFRKVLNDDFNYIINPIAFNIMVLIESEKYEIEKVYVKLKEKIISNLNPASMLKLTTKFDDINDKRQQSTIEIDLNERLSRLLSSTNDKDLVVLSTDGENKYENTGIRKAILLAQYVSLITNIQQETSTFYDDLRKPNKRTTSQHFDDGNQSKLKISKTMKYDLIQFRKHFLREIDDIGDTNLKHE</sequence>
<evidence type="ECO:0000313" key="4">
    <source>
        <dbReference type="Proteomes" id="UP000682733"/>
    </source>
</evidence>
<gene>
    <name evidence="2" type="ORF">OVA965_LOCUS33684</name>
    <name evidence="3" type="ORF">TMI583_LOCUS34574</name>
</gene>
<comment type="caution">
    <text evidence="3">The sequence shown here is derived from an EMBL/GenBank/DDBJ whole genome shotgun (WGS) entry which is preliminary data.</text>
</comment>
<dbReference type="Pfam" id="PF13519">
    <property type="entry name" value="VWA_2"/>
    <property type="match status" value="1"/>
</dbReference>
<proteinExistence type="predicted"/>